<dbReference type="InterPro" id="IPR017441">
    <property type="entry name" value="Protein_kinase_ATP_BS"/>
</dbReference>
<gene>
    <name evidence="11" type="ORF">FNK824_LOCUS30024</name>
    <name evidence="10" type="ORF">OTI717_LOCUS2701</name>
    <name evidence="7" type="ORF">RFH988_LOCUS8712</name>
    <name evidence="9" type="ORF">SEV965_LOCUS33133</name>
    <name evidence="8" type="ORF">ZHD862_LOCUS16305</name>
</gene>
<dbReference type="SUPFAM" id="SSF56112">
    <property type="entry name" value="Protein kinase-like (PK-like)"/>
    <property type="match status" value="1"/>
</dbReference>
<evidence type="ECO:0000256" key="5">
    <source>
        <dbReference type="RuleBase" id="RU000304"/>
    </source>
</evidence>
<dbReference type="InterPro" id="IPR050235">
    <property type="entry name" value="CK1_Ser-Thr_kinase"/>
</dbReference>
<keyword evidence="2 4" id="KW-0547">Nucleotide-binding</keyword>
<feature type="domain" description="Protein kinase" evidence="6">
    <location>
        <begin position="44"/>
        <end position="317"/>
    </location>
</feature>
<comment type="similarity">
    <text evidence="5">Belongs to the protein kinase superfamily.</text>
</comment>
<evidence type="ECO:0000313" key="9">
    <source>
        <dbReference type="EMBL" id="CAF1439006.1"/>
    </source>
</evidence>
<accession>A0A813Z9I9</accession>
<dbReference type="Proteomes" id="UP000663874">
    <property type="component" value="Unassembled WGS sequence"/>
</dbReference>
<keyword evidence="5" id="KW-0723">Serine/threonine-protein kinase</keyword>
<name>A0A813Z9I9_9BILA</name>
<dbReference type="InterPro" id="IPR008271">
    <property type="entry name" value="Ser/Thr_kinase_AS"/>
</dbReference>
<dbReference type="GO" id="GO:0004674">
    <property type="term" value="F:protein serine/threonine kinase activity"/>
    <property type="evidence" value="ECO:0007669"/>
    <property type="project" value="UniProtKB-KW"/>
</dbReference>
<evidence type="ECO:0000259" key="6">
    <source>
        <dbReference type="PROSITE" id="PS50011"/>
    </source>
</evidence>
<dbReference type="EMBL" id="CAJOAX010000136">
    <property type="protein sequence ID" value="CAF3519036.1"/>
    <property type="molecule type" value="Genomic_DNA"/>
</dbReference>
<dbReference type="FunFam" id="1.10.510.10:FF:000596">
    <property type="entry name" value="CK1 family protein kinase"/>
    <property type="match status" value="1"/>
</dbReference>
<dbReference type="PROSITE" id="PS00108">
    <property type="entry name" value="PROTEIN_KINASE_ST"/>
    <property type="match status" value="1"/>
</dbReference>
<dbReference type="Proteomes" id="UP000663823">
    <property type="component" value="Unassembled WGS sequence"/>
</dbReference>
<feature type="binding site" evidence="4">
    <location>
        <position position="73"/>
    </location>
    <ligand>
        <name>ATP</name>
        <dbReference type="ChEBI" id="CHEBI:30616"/>
    </ligand>
</feature>
<dbReference type="Gene3D" id="1.10.510.10">
    <property type="entry name" value="Transferase(Phosphotransferase) domain 1"/>
    <property type="match status" value="1"/>
</dbReference>
<dbReference type="GO" id="GO:0005524">
    <property type="term" value="F:ATP binding"/>
    <property type="evidence" value="ECO:0007669"/>
    <property type="project" value="UniProtKB-UniRule"/>
</dbReference>
<dbReference type="PROSITE" id="PS00107">
    <property type="entry name" value="PROTEIN_KINASE_ATP"/>
    <property type="match status" value="1"/>
</dbReference>
<dbReference type="InterPro" id="IPR011009">
    <property type="entry name" value="Kinase-like_dom_sf"/>
</dbReference>
<organism evidence="7">
    <name type="scientific">Rotaria sordida</name>
    <dbReference type="NCBI Taxonomy" id="392033"/>
    <lineage>
        <taxon>Eukaryota</taxon>
        <taxon>Metazoa</taxon>
        <taxon>Spiralia</taxon>
        <taxon>Gnathifera</taxon>
        <taxon>Rotifera</taxon>
        <taxon>Eurotatoria</taxon>
        <taxon>Bdelloidea</taxon>
        <taxon>Philodinida</taxon>
        <taxon>Philodinidae</taxon>
        <taxon>Rotaria</taxon>
    </lineage>
</organism>
<evidence type="ECO:0000313" key="8">
    <source>
        <dbReference type="EMBL" id="CAF1075535.1"/>
    </source>
</evidence>
<dbReference type="OrthoDB" id="5979581at2759"/>
<dbReference type="AlphaFoldDB" id="A0A813Z9I9"/>
<comment type="caution">
    <text evidence="7">The sequence shown here is derived from an EMBL/GenBank/DDBJ whole genome shotgun (WGS) entry which is preliminary data.</text>
</comment>
<dbReference type="Proteomes" id="UP000663864">
    <property type="component" value="Unassembled WGS sequence"/>
</dbReference>
<evidence type="ECO:0000256" key="4">
    <source>
        <dbReference type="PROSITE-ProRule" id="PRU10141"/>
    </source>
</evidence>
<keyword evidence="5" id="KW-0808">Transferase</keyword>
<protein>
    <recommendedName>
        <fullName evidence="1">non-specific serine/threonine protein kinase</fullName>
        <ecNumber evidence="1">2.7.11.1</ecNumber>
    </recommendedName>
</protein>
<proteinExistence type="inferred from homology"/>
<dbReference type="EMBL" id="CAJNOT010000763">
    <property type="protein sequence ID" value="CAF1075535.1"/>
    <property type="molecule type" value="Genomic_DNA"/>
</dbReference>
<evidence type="ECO:0000256" key="1">
    <source>
        <dbReference type="ARBA" id="ARBA00012513"/>
    </source>
</evidence>
<dbReference type="EMBL" id="CAJOBE010009006">
    <property type="protein sequence ID" value="CAF4074946.1"/>
    <property type="molecule type" value="Genomic_DNA"/>
</dbReference>
<dbReference type="PROSITE" id="PS50011">
    <property type="entry name" value="PROTEIN_KINASE_DOM"/>
    <property type="match status" value="1"/>
</dbReference>
<evidence type="ECO:0000313" key="10">
    <source>
        <dbReference type="EMBL" id="CAF3519036.1"/>
    </source>
</evidence>
<evidence type="ECO:0000313" key="7">
    <source>
        <dbReference type="EMBL" id="CAF0895511.1"/>
    </source>
</evidence>
<reference evidence="7" key="1">
    <citation type="submission" date="2021-02" db="EMBL/GenBank/DDBJ databases">
        <authorList>
            <person name="Nowell W R."/>
        </authorList>
    </citation>
    <scope>NUCLEOTIDE SEQUENCE</scope>
</reference>
<dbReference type="SMART" id="SM00220">
    <property type="entry name" value="S_TKc"/>
    <property type="match status" value="1"/>
</dbReference>
<dbReference type="Proteomes" id="UP000663889">
    <property type="component" value="Unassembled WGS sequence"/>
</dbReference>
<evidence type="ECO:0000313" key="11">
    <source>
        <dbReference type="EMBL" id="CAF4074946.1"/>
    </source>
</evidence>
<dbReference type="EC" id="2.7.11.1" evidence="1"/>
<dbReference type="EMBL" id="CAJNOO010000300">
    <property type="protein sequence ID" value="CAF0895511.1"/>
    <property type="molecule type" value="Genomic_DNA"/>
</dbReference>
<evidence type="ECO:0000256" key="3">
    <source>
        <dbReference type="ARBA" id="ARBA00022840"/>
    </source>
</evidence>
<dbReference type="EMBL" id="CAJNOU010004375">
    <property type="protein sequence ID" value="CAF1439006.1"/>
    <property type="molecule type" value="Genomic_DNA"/>
</dbReference>
<keyword evidence="5" id="KW-0418">Kinase</keyword>
<dbReference type="Pfam" id="PF00069">
    <property type="entry name" value="Pkinase"/>
    <property type="match status" value="1"/>
</dbReference>
<keyword evidence="3 4" id="KW-0067">ATP-binding</keyword>
<dbReference type="PANTHER" id="PTHR11909">
    <property type="entry name" value="CASEIN KINASE-RELATED"/>
    <property type="match status" value="1"/>
</dbReference>
<dbReference type="Proteomes" id="UP000663882">
    <property type="component" value="Unassembled WGS sequence"/>
</dbReference>
<dbReference type="CDD" id="cd14016">
    <property type="entry name" value="STKc_CK1"/>
    <property type="match status" value="1"/>
</dbReference>
<dbReference type="InterPro" id="IPR000719">
    <property type="entry name" value="Prot_kinase_dom"/>
</dbReference>
<evidence type="ECO:0000256" key="2">
    <source>
        <dbReference type="ARBA" id="ARBA00022741"/>
    </source>
</evidence>
<sequence>MSRAEGTAPPIITHQPSGKIVRASRAITSINDEPQVPLLIINRYRITTMIGSGSFGHIYEADDIHTHEQVAIKFESHSLQYPQLAYEARVLKLISGIGIPKIFWYGEVDDYNVLVMEKLGPSIEDLLCYCRRSFSLKTILLLAEQMLKRLQHIHSRTFLHRDLKPDNFLMGVFAWSHRLYLIDFGLSKRYIDSKTRRHIIYREGKGLTGTPRYASINSHLGKEQSRRDDLEALGYVLVYLYEGRLPWQGLKAAAKSAKYEKICERKLHTSLESLCINMPNEFSTYLKYCRNLEFTDEPNYHYLLELFDDLFIRHTFVRDYVYDWNLIRFRRGSTNNRISPILKNDVIERPIILTNKRSKSLTPVVAATTTTTTRHLNQPQQFIGDKAFCS</sequence>